<dbReference type="PROSITE" id="PS51685">
    <property type="entry name" value="SAM_MT_ERG6_SMT"/>
    <property type="match status" value="1"/>
</dbReference>
<keyword evidence="6" id="KW-0444">Lipid biosynthesis</keyword>
<evidence type="ECO:0000256" key="3">
    <source>
        <dbReference type="ARBA" id="ARBA00022691"/>
    </source>
</evidence>
<dbReference type="FunFam" id="3.40.50.150:FF:000232">
    <property type="entry name" value="Sterol 24-C-methyltransferase erg6"/>
    <property type="match status" value="1"/>
</dbReference>
<proteinExistence type="inferred from homology"/>
<organism evidence="8 9">
    <name type="scientific">Phlebiopsis gigantea (strain 11061_1 CR5-6)</name>
    <name type="common">White-rot fungus</name>
    <name type="synonym">Peniophora gigantea</name>
    <dbReference type="NCBI Taxonomy" id="745531"/>
    <lineage>
        <taxon>Eukaryota</taxon>
        <taxon>Fungi</taxon>
        <taxon>Dikarya</taxon>
        <taxon>Basidiomycota</taxon>
        <taxon>Agaricomycotina</taxon>
        <taxon>Agaricomycetes</taxon>
        <taxon>Polyporales</taxon>
        <taxon>Phanerochaetaceae</taxon>
        <taxon>Phlebiopsis</taxon>
    </lineage>
</organism>
<dbReference type="InterPro" id="IPR030384">
    <property type="entry name" value="MeTrfase_SMT"/>
</dbReference>
<sequence length="354" mass="39854">MAPVAAETNVVTEDGRQQNRMEAYSKFWQNDMSKEKSVDTDNRLNSYTEVVNGYYDAATLLYEYAWAGSFHFSRFYKGESFVASLARHEHYLAAQMQLKPGMRVLDVGCGVGGPAREIARFADVNIVGLNNNDYQITRANKHTAYAGLQDQITYVKGDFMKLSEQFGENSFDAVYAIEATVHAPSWEGVYSEIKKVLKPGGIFGVYEWAMTDRWDPAIPEHKELAHQIEIGNGIPEMRPIALAREALVNVGFEILHEEDLAERPDDVAWYYPLEGDVFKAQTLWDVFTCWRTSSSGKFVSHHGLRLLETVGIVPKGTWDVCETLKIAGDALVKTGQQKLFTPMYLVISKKPLDA</sequence>
<dbReference type="Gene3D" id="3.40.50.150">
    <property type="entry name" value="Vaccinia Virus protein VP39"/>
    <property type="match status" value="1"/>
</dbReference>
<keyword evidence="6" id="KW-0753">Steroid metabolism</keyword>
<dbReference type="CDD" id="cd02440">
    <property type="entry name" value="AdoMet_MTases"/>
    <property type="match status" value="1"/>
</dbReference>
<dbReference type="GO" id="GO:0005783">
    <property type="term" value="C:endoplasmic reticulum"/>
    <property type="evidence" value="ECO:0007669"/>
    <property type="project" value="TreeGrafter"/>
</dbReference>
<dbReference type="AlphaFoldDB" id="A0A0C3S6Y6"/>
<keyword evidence="2 5" id="KW-0808">Transferase</keyword>
<dbReference type="GO" id="GO:0006696">
    <property type="term" value="P:ergosterol biosynthetic process"/>
    <property type="evidence" value="ECO:0007669"/>
    <property type="project" value="TreeGrafter"/>
</dbReference>
<evidence type="ECO:0000256" key="6">
    <source>
        <dbReference type="RuleBase" id="RU362025"/>
    </source>
</evidence>
<keyword evidence="6" id="KW-0752">Steroid biosynthesis</keyword>
<reference evidence="8 9" key="1">
    <citation type="journal article" date="2014" name="PLoS Genet.">
        <title>Analysis of the Phlebiopsis gigantea genome, transcriptome and secretome provides insight into its pioneer colonization strategies of wood.</title>
        <authorList>
            <person name="Hori C."/>
            <person name="Ishida T."/>
            <person name="Igarashi K."/>
            <person name="Samejima M."/>
            <person name="Suzuki H."/>
            <person name="Master E."/>
            <person name="Ferreira P."/>
            <person name="Ruiz-Duenas F.J."/>
            <person name="Held B."/>
            <person name="Canessa P."/>
            <person name="Larrondo L.F."/>
            <person name="Schmoll M."/>
            <person name="Druzhinina I.S."/>
            <person name="Kubicek C.P."/>
            <person name="Gaskell J.A."/>
            <person name="Kersten P."/>
            <person name="St John F."/>
            <person name="Glasner J."/>
            <person name="Sabat G."/>
            <person name="Splinter BonDurant S."/>
            <person name="Syed K."/>
            <person name="Yadav J."/>
            <person name="Mgbeahuruike A.C."/>
            <person name="Kovalchuk A."/>
            <person name="Asiegbu F.O."/>
            <person name="Lackner G."/>
            <person name="Hoffmeister D."/>
            <person name="Rencoret J."/>
            <person name="Gutierrez A."/>
            <person name="Sun H."/>
            <person name="Lindquist E."/>
            <person name="Barry K."/>
            <person name="Riley R."/>
            <person name="Grigoriev I.V."/>
            <person name="Henrissat B."/>
            <person name="Kues U."/>
            <person name="Berka R.M."/>
            <person name="Martinez A.T."/>
            <person name="Covert S.F."/>
            <person name="Blanchette R.A."/>
            <person name="Cullen D."/>
        </authorList>
    </citation>
    <scope>NUCLEOTIDE SEQUENCE [LARGE SCALE GENOMIC DNA]</scope>
    <source>
        <strain evidence="8 9">11061_1 CR5-6</strain>
    </source>
</reference>
<dbReference type="EC" id="2.1.1.-" evidence="6"/>
<dbReference type="OrthoDB" id="4310724at2759"/>
<dbReference type="Pfam" id="PF08498">
    <property type="entry name" value="Sterol_MT_C"/>
    <property type="match status" value="1"/>
</dbReference>
<keyword evidence="3 5" id="KW-0949">S-adenosyl-L-methionine</keyword>
<evidence type="ECO:0000256" key="4">
    <source>
        <dbReference type="ARBA" id="ARBA00038188"/>
    </source>
</evidence>
<dbReference type="GO" id="GO:0032259">
    <property type="term" value="P:methylation"/>
    <property type="evidence" value="ECO:0007669"/>
    <property type="project" value="UniProtKB-KW"/>
</dbReference>
<keyword evidence="9" id="KW-1185">Reference proteome</keyword>
<dbReference type="STRING" id="745531.A0A0C3S6Y6"/>
<comment type="pathway">
    <text evidence="6">Steroid metabolism.</text>
</comment>
<evidence type="ECO:0000256" key="1">
    <source>
        <dbReference type="ARBA" id="ARBA00022603"/>
    </source>
</evidence>
<dbReference type="InterPro" id="IPR013705">
    <property type="entry name" value="Sterol_MeTrfase_C"/>
</dbReference>
<keyword evidence="6" id="KW-0443">Lipid metabolism</keyword>
<dbReference type="EMBL" id="KN840441">
    <property type="protein sequence ID" value="KIP12116.1"/>
    <property type="molecule type" value="Genomic_DNA"/>
</dbReference>
<evidence type="ECO:0000256" key="5">
    <source>
        <dbReference type="PROSITE-ProRule" id="PRU01022"/>
    </source>
</evidence>
<dbReference type="InterPro" id="IPR050447">
    <property type="entry name" value="Erg6_SMT_methyltransf"/>
</dbReference>
<dbReference type="PANTHER" id="PTHR44068">
    <property type="entry name" value="ZGC:194242"/>
    <property type="match status" value="1"/>
</dbReference>
<keyword evidence="1 5" id="KW-0489">Methyltransferase</keyword>
<dbReference type="SUPFAM" id="SSF53335">
    <property type="entry name" value="S-adenosyl-L-methionine-dependent methyltransferases"/>
    <property type="match status" value="1"/>
</dbReference>
<dbReference type="PANTHER" id="PTHR44068:SF1">
    <property type="entry name" value="HYPOTHETICAL LOC100005854"/>
    <property type="match status" value="1"/>
</dbReference>
<evidence type="ECO:0000259" key="7">
    <source>
        <dbReference type="PROSITE" id="PS51685"/>
    </source>
</evidence>
<feature type="domain" description="SAM-dependent methyltransferase Erg6/SMT-type" evidence="7">
    <location>
        <begin position="54"/>
        <end position="351"/>
    </location>
</feature>
<evidence type="ECO:0000313" key="9">
    <source>
        <dbReference type="Proteomes" id="UP000053257"/>
    </source>
</evidence>
<dbReference type="InterPro" id="IPR013216">
    <property type="entry name" value="Methyltransf_11"/>
</dbReference>
<dbReference type="Pfam" id="PF08241">
    <property type="entry name" value="Methyltransf_11"/>
    <property type="match status" value="1"/>
</dbReference>
<name>A0A0C3S6Y6_PHLG1</name>
<evidence type="ECO:0000313" key="8">
    <source>
        <dbReference type="EMBL" id="KIP12116.1"/>
    </source>
</evidence>
<accession>A0A0C3S6Y6</accession>
<dbReference type="HOGENOM" id="CLU_039068_5_3_1"/>
<protein>
    <recommendedName>
        <fullName evidence="6">Sterol 24-C-methyltransferase</fullName>
        <ecNumber evidence="6">2.1.1.-</ecNumber>
    </recommendedName>
    <alternativeName>
        <fullName evidence="6">Delta(24)-sterol C-methyltransferase</fullName>
    </alternativeName>
</protein>
<comment type="similarity">
    <text evidence="4 5 6">Belongs to the class I-like SAM-binding methyltransferase superfamily. Erg6/SMT family.</text>
</comment>
<gene>
    <name evidence="8" type="ORF">PHLGIDRAFT_124300</name>
</gene>
<keyword evidence="6" id="KW-1207">Sterol metabolism</keyword>
<dbReference type="GO" id="GO:0003838">
    <property type="term" value="F:sterol 24-C-methyltransferase activity"/>
    <property type="evidence" value="ECO:0007669"/>
    <property type="project" value="TreeGrafter"/>
</dbReference>
<comment type="function">
    <text evidence="6">Catalyzes the transfer of methyl groups from S-adenosyl-methionine to the C-24 of sterols.</text>
</comment>
<dbReference type="Proteomes" id="UP000053257">
    <property type="component" value="Unassembled WGS sequence"/>
</dbReference>
<keyword evidence="6" id="KW-0756">Sterol biosynthesis</keyword>
<dbReference type="InterPro" id="IPR029063">
    <property type="entry name" value="SAM-dependent_MTases_sf"/>
</dbReference>
<evidence type="ECO:0000256" key="2">
    <source>
        <dbReference type="ARBA" id="ARBA00022679"/>
    </source>
</evidence>